<gene>
    <name evidence="7" type="primary">prsA3_2</name>
    <name evidence="7" type="ORF">SDC9_108919</name>
</gene>
<dbReference type="InterPro" id="IPR046357">
    <property type="entry name" value="PPIase_dom_sf"/>
</dbReference>
<dbReference type="PROSITE" id="PS50198">
    <property type="entry name" value="PPIC_PPIASE_2"/>
    <property type="match status" value="1"/>
</dbReference>
<dbReference type="SUPFAM" id="SSF54534">
    <property type="entry name" value="FKBP-like"/>
    <property type="match status" value="1"/>
</dbReference>
<dbReference type="EC" id="5.2.1.8" evidence="2"/>
<evidence type="ECO:0000259" key="6">
    <source>
        <dbReference type="PROSITE" id="PS50198"/>
    </source>
</evidence>
<dbReference type="GO" id="GO:0003755">
    <property type="term" value="F:peptidyl-prolyl cis-trans isomerase activity"/>
    <property type="evidence" value="ECO:0007669"/>
    <property type="project" value="UniProtKB-KW"/>
</dbReference>
<evidence type="ECO:0000256" key="2">
    <source>
        <dbReference type="ARBA" id="ARBA00013194"/>
    </source>
</evidence>
<dbReference type="PANTHER" id="PTHR47245">
    <property type="entry name" value="PEPTIDYLPROLYL ISOMERASE"/>
    <property type="match status" value="1"/>
</dbReference>
<evidence type="ECO:0000256" key="1">
    <source>
        <dbReference type="ARBA" id="ARBA00000971"/>
    </source>
</evidence>
<sequence>MYVPAGFFRVRHILVADEATAKLVKEKIDAGEDFEKLLAEYGTDPGMQGDTNAAGYLVGEGASFVEPFLKAALALVKDGDVSEPVQSDYGWHIIKRVSTEAAHEIPYADVKEGFDLYEQAVYQQQYYTDIVSKWTADKTLVTKFAENYASIGQ</sequence>
<dbReference type="InterPro" id="IPR050245">
    <property type="entry name" value="PrsA_foldase"/>
</dbReference>
<dbReference type="Gene3D" id="3.10.50.40">
    <property type="match status" value="1"/>
</dbReference>
<accession>A0A645BFT7</accession>
<dbReference type="EMBL" id="VSSQ01018665">
    <property type="protein sequence ID" value="MPM62053.1"/>
    <property type="molecule type" value="Genomic_DNA"/>
</dbReference>
<dbReference type="InterPro" id="IPR000297">
    <property type="entry name" value="PPIase_PpiC"/>
</dbReference>
<comment type="caution">
    <text evidence="7">The sequence shown here is derived from an EMBL/GenBank/DDBJ whole genome shotgun (WGS) entry which is preliminary data.</text>
</comment>
<dbReference type="PANTHER" id="PTHR47245:SF1">
    <property type="entry name" value="FOLDASE PROTEIN PRSA"/>
    <property type="match status" value="1"/>
</dbReference>
<dbReference type="AlphaFoldDB" id="A0A645BFT7"/>
<evidence type="ECO:0000256" key="5">
    <source>
        <dbReference type="ARBA" id="ARBA00023235"/>
    </source>
</evidence>
<keyword evidence="3" id="KW-0732">Signal</keyword>
<feature type="domain" description="PpiC" evidence="6">
    <location>
        <begin position="5"/>
        <end position="98"/>
    </location>
</feature>
<keyword evidence="4" id="KW-0697">Rotamase</keyword>
<organism evidence="7">
    <name type="scientific">bioreactor metagenome</name>
    <dbReference type="NCBI Taxonomy" id="1076179"/>
    <lineage>
        <taxon>unclassified sequences</taxon>
        <taxon>metagenomes</taxon>
        <taxon>ecological metagenomes</taxon>
    </lineage>
</organism>
<name>A0A645BFT7_9ZZZZ</name>
<reference evidence="7" key="1">
    <citation type="submission" date="2019-08" db="EMBL/GenBank/DDBJ databases">
        <authorList>
            <person name="Kucharzyk K."/>
            <person name="Murdoch R.W."/>
            <person name="Higgins S."/>
            <person name="Loffler F."/>
        </authorList>
    </citation>
    <scope>NUCLEOTIDE SEQUENCE</scope>
</reference>
<dbReference type="Pfam" id="PF13145">
    <property type="entry name" value="Rotamase_2"/>
    <property type="match status" value="1"/>
</dbReference>
<keyword evidence="5 7" id="KW-0413">Isomerase</keyword>
<evidence type="ECO:0000313" key="7">
    <source>
        <dbReference type="EMBL" id="MPM62053.1"/>
    </source>
</evidence>
<proteinExistence type="predicted"/>
<evidence type="ECO:0000256" key="3">
    <source>
        <dbReference type="ARBA" id="ARBA00022729"/>
    </source>
</evidence>
<evidence type="ECO:0000256" key="4">
    <source>
        <dbReference type="ARBA" id="ARBA00023110"/>
    </source>
</evidence>
<protein>
    <recommendedName>
        <fullName evidence="2">peptidylprolyl isomerase</fullName>
        <ecNumber evidence="2">5.2.1.8</ecNumber>
    </recommendedName>
</protein>
<comment type="catalytic activity">
    <reaction evidence="1">
        <text>[protein]-peptidylproline (omega=180) = [protein]-peptidylproline (omega=0)</text>
        <dbReference type="Rhea" id="RHEA:16237"/>
        <dbReference type="Rhea" id="RHEA-COMP:10747"/>
        <dbReference type="Rhea" id="RHEA-COMP:10748"/>
        <dbReference type="ChEBI" id="CHEBI:83833"/>
        <dbReference type="ChEBI" id="CHEBI:83834"/>
        <dbReference type="EC" id="5.2.1.8"/>
    </reaction>
</comment>